<dbReference type="InterPro" id="IPR051056">
    <property type="entry name" value="Glycosyl_Hydrolase_73"/>
</dbReference>
<accession>A0ABS3Q8K1</accession>
<evidence type="ECO:0000313" key="4">
    <source>
        <dbReference type="Proteomes" id="UP000664369"/>
    </source>
</evidence>
<dbReference type="Gene3D" id="1.10.530.10">
    <property type="match status" value="1"/>
</dbReference>
<dbReference type="Proteomes" id="UP000664369">
    <property type="component" value="Unassembled WGS sequence"/>
</dbReference>
<organism evidence="3 4">
    <name type="scientific">Hymenobacter negativus</name>
    <dbReference type="NCBI Taxonomy" id="2795026"/>
    <lineage>
        <taxon>Bacteria</taxon>
        <taxon>Pseudomonadati</taxon>
        <taxon>Bacteroidota</taxon>
        <taxon>Cytophagia</taxon>
        <taxon>Cytophagales</taxon>
        <taxon>Hymenobacteraceae</taxon>
        <taxon>Hymenobacter</taxon>
    </lineage>
</organism>
<keyword evidence="1" id="KW-0378">Hydrolase</keyword>
<evidence type="ECO:0000259" key="2">
    <source>
        <dbReference type="SMART" id="SM00047"/>
    </source>
</evidence>
<name>A0ABS3Q8K1_9BACT</name>
<evidence type="ECO:0000313" key="3">
    <source>
        <dbReference type="EMBL" id="MBO2007546.1"/>
    </source>
</evidence>
<dbReference type="PANTHER" id="PTHR33308:SF9">
    <property type="entry name" value="PEPTIDOGLYCAN HYDROLASE FLGJ"/>
    <property type="match status" value="1"/>
</dbReference>
<feature type="domain" description="Mannosyl-glycoprotein endo-beta-N-acetylglucosamidase-like" evidence="2">
    <location>
        <begin position="3"/>
        <end position="150"/>
    </location>
</feature>
<reference evidence="3 4" key="1">
    <citation type="submission" date="2021-03" db="EMBL/GenBank/DDBJ databases">
        <authorList>
            <person name="Kim M.K."/>
        </authorList>
    </citation>
    <scope>NUCLEOTIDE SEQUENCE [LARGE SCALE GENOMIC DNA]</scope>
    <source>
        <strain evidence="3 4">BT442</strain>
    </source>
</reference>
<comment type="caution">
    <text evidence="3">The sequence shown here is derived from an EMBL/GenBank/DDBJ whole genome shotgun (WGS) entry which is preliminary data.</text>
</comment>
<dbReference type="Gene3D" id="2.10.70.40">
    <property type="entry name" value="peptidoglycan hydrolase"/>
    <property type="match status" value="1"/>
</dbReference>
<gene>
    <name evidence="3" type="ORF">J4E00_00690</name>
</gene>
<proteinExistence type="predicted"/>
<keyword evidence="4" id="KW-1185">Reference proteome</keyword>
<dbReference type="EMBL" id="JAGETZ010000001">
    <property type="protein sequence ID" value="MBO2007546.1"/>
    <property type="molecule type" value="Genomic_DNA"/>
</dbReference>
<dbReference type="InterPro" id="IPR002901">
    <property type="entry name" value="MGlyc_endo_b_GlcNAc-like_dom"/>
</dbReference>
<sequence>MTPTDFIARYAPAAQKACAGTGLLASINLAQAILESGWGESGLTKSAHNFFGLKAGSKWRGPVVTLPTKEEVNGKLITVMAAFRQYPTPEAAFADRVLLFRTLSRYQRLFQVDTFEAEARLLKECGYATDSQYPEKLMAIIRKYNLTRFDS</sequence>
<dbReference type="PRINTS" id="PR01002">
    <property type="entry name" value="FLGFLGJ"/>
</dbReference>
<dbReference type="Pfam" id="PF01832">
    <property type="entry name" value="Glucosaminidase"/>
    <property type="match status" value="1"/>
</dbReference>
<evidence type="ECO:0000256" key="1">
    <source>
        <dbReference type="ARBA" id="ARBA00022801"/>
    </source>
</evidence>
<dbReference type="SMART" id="SM00047">
    <property type="entry name" value="LYZ2"/>
    <property type="match status" value="1"/>
</dbReference>
<dbReference type="PANTHER" id="PTHR33308">
    <property type="entry name" value="PEPTIDOGLYCAN HYDROLASE FLGJ"/>
    <property type="match status" value="1"/>
</dbReference>
<dbReference type="RefSeq" id="WP_208173084.1">
    <property type="nucleotide sequence ID" value="NZ_JAGETZ010000001.1"/>
</dbReference>
<protein>
    <submittedName>
        <fullName evidence="3">Glucosaminidase domain-containing protein</fullName>
    </submittedName>
</protein>